<dbReference type="AlphaFoldDB" id="A0AAD2HPY6"/>
<evidence type="ECO:0000313" key="2">
    <source>
        <dbReference type="Proteomes" id="UP001295794"/>
    </source>
</evidence>
<protein>
    <submittedName>
        <fullName evidence="1">Uncharacterized protein</fullName>
    </submittedName>
</protein>
<keyword evidence="2" id="KW-1185">Reference proteome</keyword>
<proteinExistence type="predicted"/>
<sequence length="38" mass="4071">GWPSESSSSPAALRPNAVILLGKKLIGRISRSPQNRLI</sequence>
<feature type="non-terminal residue" evidence="1">
    <location>
        <position position="1"/>
    </location>
</feature>
<dbReference type="EMBL" id="CAVNYO010000434">
    <property type="protein sequence ID" value="CAK5279166.1"/>
    <property type="molecule type" value="Genomic_DNA"/>
</dbReference>
<dbReference type="Proteomes" id="UP001295794">
    <property type="component" value="Unassembled WGS sequence"/>
</dbReference>
<reference evidence="1" key="1">
    <citation type="submission" date="2023-11" db="EMBL/GenBank/DDBJ databases">
        <authorList>
            <person name="De Vega J J."/>
            <person name="De Vega J J."/>
        </authorList>
    </citation>
    <scope>NUCLEOTIDE SEQUENCE</scope>
</reference>
<comment type="caution">
    <text evidence="1">The sequence shown here is derived from an EMBL/GenBank/DDBJ whole genome shotgun (WGS) entry which is preliminary data.</text>
</comment>
<evidence type="ECO:0000313" key="1">
    <source>
        <dbReference type="EMBL" id="CAK5279166.1"/>
    </source>
</evidence>
<organism evidence="1 2">
    <name type="scientific">Mycena citricolor</name>
    <dbReference type="NCBI Taxonomy" id="2018698"/>
    <lineage>
        <taxon>Eukaryota</taxon>
        <taxon>Fungi</taxon>
        <taxon>Dikarya</taxon>
        <taxon>Basidiomycota</taxon>
        <taxon>Agaricomycotina</taxon>
        <taxon>Agaricomycetes</taxon>
        <taxon>Agaricomycetidae</taxon>
        <taxon>Agaricales</taxon>
        <taxon>Marasmiineae</taxon>
        <taxon>Mycenaceae</taxon>
        <taxon>Mycena</taxon>
    </lineage>
</organism>
<name>A0AAD2HPY6_9AGAR</name>
<gene>
    <name evidence="1" type="ORF">MYCIT1_LOCUS28989</name>
</gene>
<accession>A0AAD2HPY6</accession>